<organism evidence="1 2">
    <name type="scientific">Tenacibaculum vairaonense</name>
    <dbReference type="NCBI Taxonomy" id="3137860"/>
    <lineage>
        <taxon>Bacteria</taxon>
        <taxon>Pseudomonadati</taxon>
        <taxon>Bacteroidota</taxon>
        <taxon>Flavobacteriia</taxon>
        <taxon>Flavobacteriales</taxon>
        <taxon>Flavobacteriaceae</taxon>
        <taxon>Tenacibaculum</taxon>
    </lineage>
</organism>
<keyword evidence="2" id="KW-1185">Reference proteome</keyword>
<dbReference type="InterPro" id="IPR036359">
    <property type="entry name" value="Thiol_cytolysin_sf"/>
</dbReference>
<dbReference type="Gene3D" id="3.40.30.40">
    <property type="entry name" value="Perfringolysin"/>
    <property type="match status" value="1"/>
</dbReference>
<dbReference type="SUPFAM" id="SSF56978">
    <property type="entry name" value="Perfringolysin"/>
    <property type="match status" value="1"/>
</dbReference>
<evidence type="ECO:0000313" key="2">
    <source>
        <dbReference type="Proteomes" id="UP001497602"/>
    </source>
</evidence>
<dbReference type="Pfam" id="PF01289">
    <property type="entry name" value="Thiol_cytolysin"/>
    <property type="match status" value="1"/>
</dbReference>
<proteinExistence type="predicted"/>
<dbReference type="InterPro" id="IPR001869">
    <property type="entry name" value="Thiol_cytolysin"/>
</dbReference>
<dbReference type="InterPro" id="IPR036363">
    <property type="entry name" value="Thiol_cytolysin_ab_sf"/>
</dbReference>
<reference evidence="1 2" key="1">
    <citation type="submission" date="2024-05" db="EMBL/GenBank/DDBJ databases">
        <authorList>
            <person name="Duchaud E."/>
        </authorList>
    </citation>
    <scope>NUCLEOTIDE SEQUENCE [LARGE SCALE GENOMIC DNA]</scope>
    <source>
        <strain evidence="1">Ena-SAMPLE-TAB-13-05-2024-13:56:06:370-140305</strain>
    </source>
</reference>
<dbReference type="Gene3D" id="3.90.840.10">
    <property type="entry name" value="Thiol-activated cytolysin superfamily/Thiol-activated cytolysin, alpha-beta domain"/>
    <property type="match status" value="1"/>
</dbReference>
<dbReference type="Proteomes" id="UP001497602">
    <property type="component" value="Unassembled WGS sequence"/>
</dbReference>
<dbReference type="PROSITE" id="PS51257">
    <property type="entry name" value="PROKAR_LIPOPROTEIN"/>
    <property type="match status" value="1"/>
</dbReference>
<protein>
    <submittedName>
        <fullName evidence="1">Thiol-activated cytolysin</fullName>
    </submittedName>
</protein>
<name>A0ABP1FDL1_9FLAO</name>
<dbReference type="Gene3D" id="3.30.1040.20">
    <property type="match status" value="1"/>
</dbReference>
<comment type="caution">
    <text evidence="1">The sequence shown here is derived from an EMBL/GenBank/DDBJ whole genome shotgun (WGS) entry which is preliminary data.</text>
</comment>
<accession>A0ABP1FDL1</accession>
<sequence length="552" mass="60738">MKFKNYVLIGLSLATAFSCQNIEDDVVLNNENLSISDTENLEARSRTRLNCTTKTYDYTGADLTSFMDLSTGQTAMWPGNLIAENSLEQGKPSSIPFPGKARNSIEVGVTGLSGTSVDLFVNVDRPDIGTVSNSINKILNKAFNDAGTFAGKTIFNVTELKSKETVSLALDAGYSGPSVSLSGKLNLDFNNGKNKVAVTVKQEFYEVTVSPLRGLLGKFGWYNSDVVEEKDFTGIVTDFKGNRKDNPALFVKSISYGRFLTLIYESSESVKDISAALEFKYKGVGEANASAQAKYNKTLSNTSVSVHQIGGNPRDTFAATIDAFDGDVKKIIQTLENSAVVSKSNPGYPIGYTVGIASNGKTYSHFYSQLKGTYQDCEPITVDRIRIEPYSVTTSNMNEDHGTSGLELFGNVSVDKFNQRTQSWEHVRKLHWGYIVEDMAIDHFPFTKVRAETSVGGGRSMDFDIEAVPGAKFRITGQTSECSKTCHADDHGDHNTTKVFEFIPNRTRRWYYTDQYVGNSVGQKNSVSFWSSKIGDKGDGSARINVWLYKLN</sequence>
<gene>
    <name evidence="1" type="ORF">T190115A13A_80040</name>
</gene>
<evidence type="ECO:0000313" key="1">
    <source>
        <dbReference type="EMBL" id="CAL2108465.1"/>
    </source>
</evidence>
<dbReference type="RefSeq" id="WP_348740069.1">
    <property type="nucleotide sequence ID" value="NZ_CAXJRC010000045.1"/>
</dbReference>
<dbReference type="EMBL" id="CAXJRC010000045">
    <property type="protein sequence ID" value="CAL2108465.1"/>
    <property type="molecule type" value="Genomic_DNA"/>
</dbReference>